<protein>
    <submittedName>
        <fullName evidence="2">Uncharacterized protein</fullName>
    </submittedName>
</protein>
<evidence type="ECO:0000313" key="3">
    <source>
        <dbReference type="Proteomes" id="UP000186720"/>
    </source>
</evidence>
<dbReference type="Proteomes" id="UP000186720">
    <property type="component" value="Unassembled WGS sequence"/>
</dbReference>
<comment type="caution">
    <text evidence="2">The sequence shown here is derived from an EMBL/GenBank/DDBJ whole genome shotgun (WGS) entry which is preliminary data.</text>
</comment>
<dbReference type="STRING" id="1302689.RG47T_4133"/>
<keyword evidence="3" id="KW-1185">Reference proteome</keyword>
<evidence type="ECO:0000256" key="1">
    <source>
        <dbReference type="SAM" id="MobiDB-lite"/>
    </source>
</evidence>
<evidence type="ECO:0000313" key="2">
    <source>
        <dbReference type="EMBL" id="OKS88661.1"/>
    </source>
</evidence>
<organism evidence="2 3">
    <name type="scientific">Mucilaginibacter polytrichastri</name>
    <dbReference type="NCBI Taxonomy" id="1302689"/>
    <lineage>
        <taxon>Bacteria</taxon>
        <taxon>Pseudomonadati</taxon>
        <taxon>Bacteroidota</taxon>
        <taxon>Sphingobacteriia</taxon>
        <taxon>Sphingobacteriales</taxon>
        <taxon>Sphingobacteriaceae</taxon>
        <taxon>Mucilaginibacter</taxon>
    </lineage>
</organism>
<proteinExistence type="predicted"/>
<dbReference type="AlphaFoldDB" id="A0A1Q6A3S6"/>
<accession>A0A1Q6A3S6</accession>
<gene>
    <name evidence="2" type="ORF">RG47T_4133</name>
</gene>
<name>A0A1Q6A3S6_9SPHI</name>
<dbReference type="EMBL" id="MPPL01000001">
    <property type="protein sequence ID" value="OKS88661.1"/>
    <property type="molecule type" value="Genomic_DNA"/>
</dbReference>
<feature type="region of interest" description="Disordered" evidence="1">
    <location>
        <begin position="52"/>
        <end position="73"/>
    </location>
</feature>
<sequence>MVVIWDFSKNLKTNIMTKAINNHSWQMQGRVLKTDAPGSFEEGTITIPEQTSNLGMRQRTKDPSRQNSTPQSNYFGVPVDTDLAVQLIKNGLIKNKMIANRFLKDKAKNAELIHFVEEVVGLSYGITFDKTIILKILSQPKCEGLRAYLCARPEEKQYHTSLVMLGVDADGYDLNYEITSEEKASPTSSLLVEYGYPPNGTKFSGTEDDPIDEHYILLNKAKLKK</sequence>
<reference evidence="2 3" key="1">
    <citation type="submission" date="2016-11" db="EMBL/GenBank/DDBJ databases">
        <title>Whole Genome Sequencing of Mucilaginibacter polytrichastri RG4-7(T) isolated from the moss sample.</title>
        <authorList>
            <person name="Li Y."/>
        </authorList>
    </citation>
    <scope>NUCLEOTIDE SEQUENCE [LARGE SCALE GENOMIC DNA]</scope>
    <source>
        <strain evidence="2 3">RG4-7</strain>
    </source>
</reference>